<name>A0A087UEA2_STEMI</name>
<evidence type="ECO:0000313" key="2">
    <source>
        <dbReference type="Proteomes" id="UP000054359"/>
    </source>
</evidence>
<dbReference type="STRING" id="407821.A0A087UEA2"/>
<keyword evidence="1" id="KW-0378">Hydrolase</keyword>
<dbReference type="PROSITE" id="PS51257">
    <property type="entry name" value="PROKAR_LIPOPROTEIN"/>
    <property type="match status" value="1"/>
</dbReference>
<dbReference type="InterPro" id="IPR052739">
    <property type="entry name" value="FAAH2"/>
</dbReference>
<keyword evidence="2" id="KW-1185">Reference proteome</keyword>
<protein>
    <submittedName>
        <fullName evidence="1">Fatty-acid amide hydrolase 2-A</fullName>
    </submittedName>
</protein>
<accession>A0A087UEA2</accession>
<dbReference type="EMBL" id="KK119425">
    <property type="protein sequence ID" value="KFM75691.1"/>
    <property type="molecule type" value="Genomic_DNA"/>
</dbReference>
<gene>
    <name evidence="1" type="ORF">X975_26368</name>
</gene>
<dbReference type="PANTHER" id="PTHR43372">
    <property type="entry name" value="FATTY-ACID AMIDE HYDROLASE"/>
    <property type="match status" value="1"/>
</dbReference>
<dbReference type="GO" id="GO:0012505">
    <property type="term" value="C:endomembrane system"/>
    <property type="evidence" value="ECO:0007669"/>
    <property type="project" value="TreeGrafter"/>
</dbReference>
<dbReference type="GO" id="GO:0016787">
    <property type="term" value="F:hydrolase activity"/>
    <property type="evidence" value="ECO:0007669"/>
    <property type="project" value="UniProtKB-KW"/>
</dbReference>
<dbReference type="PANTHER" id="PTHR43372:SF4">
    <property type="entry name" value="FATTY-ACID AMIDE HYDROLASE 2"/>
    <property type="match status" value="1"/>
</dbReference>
<organism evidence="1 2">
    <name type="scientific">Stegodyphus mimosarum</name>
    <name type="common">African social velvet spider</name>
    <dbReference type="NCBI Taxonomy" id="407821"/>
    <lineage>
        <taxon>Eukaryota</taxon>
        <taxon>Metazoa</taxon>
        <taxon>Ecdysozoa</taxon>
        <taxon>Arthropoda</taxon>
        <taxon>Chelicerata</taxon>
        <taxon>Arachnida</taxon>
        <taxon>Araneae</taxon>
        <taxon>Araneomorphae</taxon>
        <taxon>Entelegynae</taxon>
        <taxon>Eresoidea</taxon>
        <taxon>Eresidae</taxon>
        <taxon>Stegodyphus</taxon>
    </lineage>
</organism>
<dbReference type="SUPFAM" id="SSF75304">
    <property type="entry name" value="Amidase signature (AS) enzymes"/>
    <property type="match status" value="1"/>
</dbReference>
<evidence type="ECO:0000313" key="1">
    <source>
        <dbReference type="EMBL" id="KFM75691.1"/>
    </source>
</evidence>
<proteinExistence type="predicted"/>
<dbReference type="InterPro" id="IPR036928">
    <property type="entry name" value="AS_sf"/>
</dbReference>
<sequence>MLRHFEVAYKIVPKKLELRSLKYMYMMWASAISSCKAPTFSDELAERKGIIHFKLELLQWLIGQSRFTFPAIILGLTESTMLGPSDFYSNMVKDLKQELEGILGEDGILLFPTHPTCAPHHYEALFKPFNFAYTGIFNIFGFPVTQCPLGLGREKLPIGVQVIANAYNDRITLAVAVEIEKAFGGWISPSAIVG</sequence>
<dbReference type="Gene3D" id="3.90.1300.10">
    <property type="entry name" value="Amidase signature (AS) domain"/>
    <property type="match status" value="1"/>
</dbReference>
<dbReference type="AlphaFoldDB" id="A0A087UEA2"/>
<reference evidence="1 2" key="1">
    <citation type="submission" date="2013-11" db="EMBL/GenBank/DDBJ databases">
        <title>Genome sequencing of Stegodyphus mimosarum.</title>
        <authorList>
            <person name="Bechsgaard J."/>
        </authorList>
    </citation>
    <scope>NUCLEOTIDE SEQUENCE [LARGE SCALE GENOMIC DNA]</scope>
</reference>
<dbReference type="Proteomes" id="UP000054359">
    <property type="component" value="Unassembled WGS sequence"/>
</dbReference>
<feature type="non-terminal residue" evidence="1">
    <location>
        <position position="194"/>
    </location>
</feature>
<dbReference type="OrthoDB" id="6428749at2759"/>
<dbReference type="OMA" id="YMMWASA"/>